<dbReference type="AlphaFoldDB" id="A0A3R9MDG9"/>
<sequence>MRRDFQNSFGKTFLVTEFDKRNNWIYNDWQGLLSLDGVIHGSIGVLEILQHTQCPYILNDNRGVLGSWKQANEWIEAQWMPQALAAGLRYHAHIVAPGVFGQASAEDLHLRVGNSFQMRLFEDIEEAQAWLRHMQEPTA</sequence>
<dbReference type="OrthoDB" id="882485at2"/>
<evidence type="ECO:0000313" key="2">
    <source>
        <dbReference type="Proteomes" id="UP000270291"/>
    </source>
</evidence>
<dbReference type="Proteomes" id="UP000270291">
    <property type="component" value="Unassembled WGS sequence"/>
</dbReference>
<dbReference type="RefSeq" id="WP_125440276.1">
    <property type="nucleotide sequence ID" value="NZ_RWIU01000009.1"/>
</dbReference>
<gene>
    <name evidence="1" type="ORF">EI293_19725</name>
</gene>
<accession>A0A3R9MDG9</accession>
<reference evidence="1 2" key="1">
    <citation type="submission" date="2018-12" db="EMBL/GenBank/DDBJ databases">
        <authorList>
            <person name="Feng G."/>
            <person name="Zhu H."/>
        </authorList>
    </citation>
    <scope>NUCLEOTIDE SEQUENCE [LARGE SCALE GENOMIC DNA]</scope>
    <source>
        <strain evidence="1 2">LMG 26000</strain>
    </source>
</reference>
<comment type="caution">
    <text evidence="1">The sequence shown here is derived from an EMBL/GenBank/DDBJ whole genome shotgun (WGS) entry which is preliminary data.</text>
</comment>
<name>A0A3R9MDG9_9BACT</name>
<proteinExistence type="predicted"/>
<protein>
    <recommendedName>
        <fullName evidence="3">STAS/SEC14 domain-containing protein</fullName>
    </recommendedName>
</protein>
<evidence type="ECO:0000313" key="1">
    <source>
        <dbReference type="EMBL" id="RSK39456.1"/>
    </source>
</evidence>
<organism evidence="1 2">
    <name type="scientific">Hymenobacter perfusus</name>
    <dbReference type="NCBI Taxonomy" id="1236770"/>
    <lineage>
        <taxon>Bacteria</taxon>
        <taxon>Pseudomonadati</taxon>
        <taxon>Bacteroidota</taxon>
        <taxon>Cytophagia</taxon>
        <taxon>Cytophagales</taxon>
        <taxon>Hymenobacteraceae</taxon>
        <taxon>Hymenobacter</taxon>
    </lineage>
</organism>
<dbReference type="EMBL" id="RWIU01000009">
    <property type="protein sequence ID" value="RSK39456.1"/>
    <property type="molecule type" value="Genomic_DNA"/>
</dbReference>
<keyword evidence="2" id="KW-1185">Reference proteome</keyword>
<evidence type="ECO:0008006" key="3">
    <source>
        <dbReference type="Google" id="ProtNLM"/>
    </source>
</evidence>